<keyword evidence="3 10" id="KW-0645">Protease</keyword>
<dbReference type="InterPro" id="IPR027417">
    <property type="entry name" value="P-loop_NTPase"/>
</dbReference>
<dbReference type="Gene3D" id="1.20.58.1480">
    <property type="match status" value="1"/>
</dbReference>
<dbReference type="InterPro" id="IPR008268">
    <property type="entry name" value="Peptidase_S16_AS"/>
</dbReference>
<comment type="similarity">
    <text evidence="10 11 14 15">Belongs to the peptidase S16 family.</text>
</comment>
<feature type="active site" evidence="10 12">
    <location>
        <position position="750"/>
    </location>
</feature>
<dbReference type="Pfam" id="PF05362">
    <property type="entry name" value="Lon_C"/>
    <property type="match status" value="1"/>
</dbReference>
<dbReference type="InterPro" id="IPR003111">
    <property type="entry name" value="Lon_prtase_N"/>
</dbReference>
<keyword evidence="2 10" id="KW-0963">Cytoplasm</keyword>
<dbReference type="InterPro" id="IPR004815">
    <property type="entry name" value="Lon_bac/euk-typ"/>
</dbReference>
<dbReference type="GO" id="GO:0016887">
    <property type="term" value="F:ATP hydrolysis activity"/>
    <property type="evidence" value="ECO:0007669"/>
    <property type="project" value="UniProtKB-UniRule"/>
</dbReference>
<keyword evidence="7 10" id="KW-0067">ATP-binding</keyword>
<feature type="domain" description="Lon proteolytic" evidence="16">
    <location>
        <begin position="645"/>
        <end position="844"/>
    </location>
</feature>
<dbReference type="HAMAP" id="MF_01973">
    <property type="entry name" value="lon_bact"/>
    <property type="match status" value="1"/>
</dbReference>
<dbReference type="Gene3D" id="1.10.8.60">
    <property type="match status" value="1"/>
</dbReference>
<dbReference type="SUPFAM" id="SSF88697">
    <property type="entry name" value="PUA domain-like"/>
    <property type="match status" value="1"/>
</dbReference>
<dbReference type="SUPFAM" id="SSF54211">
    <property type="entry name" value="Ribosomal protein S5 domain 2-like"/>
    <property type="match status" value="1"/>
</dbReference>
<dbReference type="Pfam" id="PF22667">
    <property type="entry name" value="Lon_lid"/>
    <property type="match status" value="1"/>
</dbReference>
<dbReference type="RefSeq" id="WP_171227454.1">
    <property type="nucleotide sequence ID" value="NZ_CP053085.1"/>
</dbReference>
<keyword evidence="8 10" id="KW-0346">Stress response</keyword>
<feature type="binding site" evidence="10 13">
    <location>
        <begin position="406"/>
        <end position="413"/>
    </location>
    <ligand>
        <name>ATP</name>
        <dbReference type="ChEBI" id="CHEBI:30616"/>
    </ligand>
</feature>
<dbReference type="Gene3D" id="3.30.230.10">
    <property type="match status" value="1"/>
</dbReference>
<dbReference type="Gene3D" id="2.30.130.40">
    <property type="entry name" value="LON domain-like"/>
    <property type="match status" value="1"/>
</dbReference>
<dbReference type="GO" id="GO:0043565">
    <property type="term" value="F:sequence-specific DNA binding"/>
    <property type="evidence" value="ECO:0007669"/>
    <property type="project" value="UniProtKB-UniRule"/>
</dbReference>
<dbReference type="InterPro" id="IPR014721">
    <property type="entry name" value="Ribsml_uS5_D2-typ_fold_subgr"/>
</dbReference>
<evidence type="ECO:0000256" key="9">
    <source>
        <dbReference type="ARBA" id="ARBA00050665"/>
    </source>
</evidence>
<evidence type="ECO:0000313" key="18">
    <source>
        <dbReference type="EMBL" id="QJR38018.1"/>
    </source>
</evidence>
<evidence type="ECO:0000256" key="12">
    <source>
        <dbReference type="PIRSR" id="PIRSR001174-1"/>
    </source>
</evidence>
<evidence type="ECO:0000256" key="4">
    <source>
        <dbReference type="ARBA" id="ARBA00022741"/>
    </source>
</evidence>
<dbReference type="GO" id="GO:0034605">
    <property type="term" value="P:cellular response to heat"/>
    <property type="evidence" value="ECO:0007669"/>
    <property type="project" value="UniProtKB-UniRule"/>
</dbReference>
<dbReference type="PROSITE" id="PS01046">
    <property type="entry name" value="LON_SER"/>
    <property type="match status" value="1"/>
</dbReference>
<comment type="subunit">
    <text evidence="10 11">Homohexamer. Organized in a ring with a central cavity.</text>
</comment>
<dbReference type="PROSITE" id="PS51786">
    <property type="entry name" value="LON_PROTEOLYTIC"/>
    <property type="match status" value="1"/>
</dbReference>
<evidence type="ECO:0000313" key="19">
    <source>
        <dbReference type="Proteomes" id="UP000500938"/>
    </source>
</evidence>
<dbReference type="InterPro" id="IPR003959">
    <property type="entry name" value="ATPase_AAA_core"/>
</dbReference>
<dbReference type="Pfam" id="PF02190">
    <property type="entry name" value="LON_substr_bdg"/>
    <property type="match status" value="1"/>
</dbReference>
<evidence type="ECO:0000259" key="17">
    <source>
        <dbReference type="PROSITE" id="PS51787"/>
    </source>
</evidence>
<dbReference type="PIRSF" id="PIRSF001174">
    <property type="entry name" value="Lon_proteas"/>
    <property type="match status" value="1"/>
</dbReference>
<evidence type="ECO:0000256" key="13">
    <source>
        <dbReference type="PIRSR" id="PIRSR001174-2"/>
    </source>
</evidence>
<dbReference type="GO" id="GO:0004252">
    <property type="term" value="F:serine-type endopeptidase activity"/>
    <property type="evidence" value="ECO:0007669"/>
    <property type="project" value="UniProtKB-UniRule"/>
</dbReference>
<proteinExistence type="evidence at transcript level"/>
<evidence type="ECO:0000256" key="6">
    <source>
        <dbReference type="ARBA" id="ARBA00022825"/>
    </source>
</evidence>
<keyword evidence="5 10" id="KW-0378">Hydrolase</keyword>
<dbReference type="EC" id="3.4.21.53" evidence="10 11"/>
<comment type="function">
    <text evidence="10">ATP-dependent serine protease that mediates the selective degradation of mutant and abnormal proteins as well as certain short-lived regulatory proteins. Required for cellular homeostasis and for survival from DNA damage and developmental changes induced by stress. Degrades polypeptides processively to yield small peptide fragments that are 5 to 10 amino acids long. Binds to DNA in a double-stranded, site-specific manner.</text>
</comment>
<dbReference type="SMART" id="SM00382">
    <property type="entry name" value="AAA"/>
    <property type="match status" value="1"/>
</dbReference>
<comment type="induction">
    <text evidence="10">By heat shock.</text>
</comment>
<evidence type="ECO:0000256" key="11">
    <source>
        <dbReference type="PIRNR" id="PIRNR001174"/>
    </source>
</evidence>
<dbReference type="PRINTS" id="PR00830">
    <property type="entry name" value="ENDOLAPTASE"/>
</dbReference>
<evidence type="ECO:0000256" key="1">
    <source>
        <dbReference type="ARBA" id="ARBA00004496"/>
    </source>
</evidence>
<feature type="domain" description="Lon N-terminal" evidence="17">
    <location>
        <begin position="7"/>
        <end position="201"/>
    </location>
</feature>
<accession>A0A6M4IV17</accession>
<evidence type="ECO:0000256" key="7">
    <source>
        <dbReference type="ARBA" id="ARBA00022840"/>
    </source>
</evidence>
<dbReference type="Proteomes" id="UP000500938">
    <property type="component" value="Chromosome"/>
</dbReference>
<dbReference type="GO" id="GO:0005524">
    <property type="term" value="F:ATP binding"/>
    <property type="evidence" value="ECO:0007669"/>
    <property type="project" value="UniProtKB-UniRule"/>
</dbReference>
<dbReference type="InterPro" id="IPR003593">
    <property type="entry name" value="AAA+_ATPase"/>
</dbReference>
<dbReference type="AlphaFoldDB" id="A0A6M4IV17"/>
<organism evidence="18 19">
    <name type="scientific">Gemmatimonas groenlandica</name>
    <dbReference type="NCBI Taxonomy" id="2732249"/>
    <lineage>
        <taxon>Bacteria</taxon>
        <taxon>Pseudomonadati</taxon>
        <taxon>Gemmatimonadota</taxon>
        <taxon>Gemmatimonadia</taxon>
        <taxon>Gemmatimonadales</taxon>
        <taxon>Gemmatimonadaceae</taxon>
        <taxon>Gemmatimonas</taxon>
    </lineage>
</organism>
<dbReference type="Pfam" id="PF00004">
    <property type="entry name" value="AAA"/>
    <property type="match status" value="1"/>
</dbReference>
<keyword evidence="4 10" id="KW-0547">Nucleotide-binding</keyword>
<dbReference type="CDD" id="cd19500">
    <property type="entry name" value="RecA-like_Lon"/>
    <property type="match status" value="1"/>
</dbReference>
<evidence type="ECO:0000256" key="2">
    <source>
        <dbReference type="ARBA" id="ARBA00022490"/>
    </source>
</evidence>
<dbReference type="KEGG" id="ggr:HKW67_22045"/>
<evidence type="ECO:0000256" key="14">
    <source>
        <dbReference type="PROSITE-ProRule" id="PRU01122"/>
    </source>
</evidence>
<dbReference type="Gene3D" id="1.20.5.5270">
    <property type="match status" value="1"/>
</dbReference>
<protein>
    <recommendedName>
        <fullName evidence="10 11">Lon protease</fullName>
        <ecNumber evidence="10 11">3.4.21.53</ecNumber>
    </recommendedName>
    <alternativeName>
        <fullName evidence="10">ATP-dependent protease La</fullName>
    </alternativeName>
</protein>
<evidence type="ECO:0000256" key="3">
    <source>
        <dbReference type="ARBA" id="ARBA00022670"/>
    </source>
</evidence>
<dbReference type="InterPro" id="IPR027065">
    <property type="entry name" value="Lon_Prtase"/>
</dbReference>
<evidence type="ECO:0000259" key="16">
    <source>
        <dbReference type="PROSITE" id="PS51786"/>
    </source>
</evidence>
<dbReference type="InterPro" id="IPR015947">
    <property type="entry name" value="PUA-like_sf"/>
</dbReference>
<dbReference type="FunFam" id="3.40.50.300:FF:000021">
    <property type="entry name" value="Lon protease homolog"/>
    <property type="match status" value="1"/>
</dbReference>
<dbReference type="PROSITE" id="PS51787">
    <property type="entry name" value="LON_N"/>
    <property type="match status" value="1"/>
</dbReference>
<evidence type="ECO:0000256" key="8">
    <source>
        <dbReference type="ARBA" id="ARBA00023016"/>
    </source>
</evidence>
<reference evidence="18 19" key="1">
    <citation type="submission" date="2020-05" db="EMBL/GenBank/DDBJ databases">
        <title>Complete genome sequence of Gemmatimonas greenlandica TET16.</title>
        <authorList>
            <person name="Zeng Y."/>
        </authorList>
    </citation>
    <scope>NUCLEOTIDE SEQUENCE [LARGE SCALE GENOMIC DNA]</scope>
    <source>
        <strain evidence="18 19">TET16</strain>
    </source>
</reference>
<keyword evidence="6 10" id="KW-0720">Serine protease</keyword>
<keyword evidence="19" id="KW-1185">Reference proteome</keyword>
<comment type="catalytic activity">
    <reaction evidence="9 10 11 14">
        <text>Hydrolysis of proteins in presence of ATP.</text>
        <dbReference type="EC" id="3.4.21.53"/>
    </reaction>
</comment>
<dbReference type="SUPFAM" id="SSF52540">
    <property type="entry name" value="P-loop containing nucleoside triphosphate hydrolases"/>
    <property type="match status" value="1"/>
</dbReference>
<evidence type="ECO:0000256" key="5">
    <source>
        <dbReference type="ARBA" id="ARBA00022801"/>
    </source>
</evidence>
<feature type="active site" evidence="10 12">
    <location>
        <position position="793"/>
    </location>
</feature>
<dbReference type="InterPro" id="IPR008269">
    <property type="entry name" value="Lon_proteolytic"/>
</dbReference>
<dbReference type="Gene3D" id="3.40.50.300">
    <property type="entry name" value="P-loop containing nucleotide triphosphate hydrolases"/>
    <property type="match status" value="1"/>
</dbReference>
<dbReference type="NCBIfam" id="TIGR00763">
    <property type="entry name" value="lon"/>
    <property type="match status" value="1"/>
</dbReference>
<comment type="subcellular location">
    <subcellularLocation>
        <location evidence="1 10 11">Cytoplasm</location>
    </subcellularLocation>
</comment>
<dbReference type="InterPro" id="IPR027543">
    <property type="entry name" value="Lon_bac"/>
</dbReference>
<name>A0A6M4IV17_9BACT</name>
<sequence length="859" mass="93701">MGQRQTLPVLPLRGTVMFPGITAPIAAGRPGTLRAIETALKGDRLVFAVAQRDNTEEPTSDILFTTGVIARIGQIQRGLGGVQLLLQGEQRATALQYAEVDGYLQAVIVPAEEMMPLDLKNAAFEALHKEARERAAELGEKRGLPEEVVHQVLDSVDDAGKFSDLVAGYIELTVPEKQGLLETMSVEERLRRVLVHVQRQIGLLEAQEDIKSQVQEELGERQREMFLREQLKAIQKELGDDDQSKEITELREKLTKLELPKEARAEAERELGRLERAGRESMEAQVIRTYLEWIAELPWSKRSDDHLELARAGEILEEDHYGLKDVKDRVLEFLAVRQLRAQQVAAEVATTGEFPVSKLKGDTTDANATLGSGNGSGNGNGERQITDAKEAKARAMAKGPILLFNGPPGVGKTSIAKSIARALGREYVRVALGGARDEADIRGHRRTYVGAMPGRIIQGMKQAGSKNPVFLLDEVDKLGTSYQGDPSSALLEVLDPAQNDSFTDHYLGVPFDLSEVLFIATSNFIQNIPGPLLDRMEVVDFSGYTEREKSEIAKTYLIPRQLEESGLGQRDLKFTDDAVMKVISEYTRESGVRQLERQLGAVARKVARRVAMGDTATIDDKVISGDEVRELLGRPKVHPERVAEHDEVGITTGMYYTPMGGDIMFVEASIRRGSSAPAKSDDGAEVVRVGPISLILTGQLGDVMKESARAALTYATNNAALLGIPANRVASASEAHIHVPAGAIPKDGPSAGIAIALALVSEMSNRKVRRDVSMTGEITLRGRVLPIGGVKEKVLGAHRAGIKEVIIPKANEADLEDVPDEVREQLIFHPVETMREVLAIALVDQGRAAPVEVEELIGV</sequence>
<dbReference type="GO" id="GO:0006515">
    <property type="term" value="P:protein quality control for misfolded or incompletely synthesized proteins"/>
    <property type="evidence" value="ECO:0007669"/>
    <property type="project" value="UniProtKB-UniRule"/>
</dbReference>
<dbReference type="InterPro" id="IPR054594">
    <property type="entry name" value="Lon_lid"/>
</dbReference>
<dbReference type="SMART" id="SM00464">
    <property type="entry name" value="LON"/>
    <property type="match status" value="1"/>
</dbReference>
<gene>
    <name evidence="10 18" type="primary">lon</name>
    <name evidence="18" type="ORF">HKW67_22045</name>
</gene>
<dbReference type="EMBL" id="CP053085">
    <property type="protein sequence ID" value="QJR38018.1"/>
    <property type="molecule type" value="Genomic_DNA"/>
</dbReference>
<dbReference type="GO" id="GO:0005737">
    <property type="term" value="C:cytoplasm"/>
    <property type="evidence" value="ECO:0007669"/>
    <property type="project" value="UniProtKB-SubCell"/>
</dbReference>
<dbReference type="InterPro" id="IPR020568">
    <property type="entry name" value="Ribosomal_Su5_D2-typ_SF"/>
</dbReference>
<dbReference type="GO" id="GO:0004176">
    <property type="term" value="F:ATP-dependent peptidase activity"/>
    <property type="evidence" value="ECO:0007669"/>
    <property type="project" value="UniProtKB-UniRule"/>
</dbReference>
<dbReference type="InterPro" id="IPR046336">
    <property type="entry name" value="Lon_prtase_N_sf"/>
</dbReference>
<dbReference type="PANTHER" id="PTHR10046">
    <property type="entry name" value="ATP DEPENDENT LON PROTEASE FAMILY MEMBER"/>
    <property type="match status" value="1"/>
</dbReference>
<evidence type="ECO:0000256" key="10">
    <source>
        <dbReference type="HAMAP-Rule" id="MF_01973"/>
    </source>
</evidence>
<evidence type="ECO:0000256" key="15">
    <source>
        <dbReference type="RuleBase" id="RU000591"/>
    </source>
</evidence>